<dbReference type="InterPro" id="IPR050527">
    <property type="entry name" value="Snail/Krueppel_Znf"/>
</dbReference>
<reference evidence="14 15" key="1">
    <citation type="submission" date="2018-03" db="EMBL/GenBank/DDBJ databases">
        <title>Finding Nemo's genes: A chromosome-scale reference assembly of the genome of the orange clownfish Amphiprion percula.</title>
        <authorList>
            <person name="Lehmann R."/>
        </authorList>
    </citation>
    <scope>NUCLEOTIDE SEQUENCE</scope>
</reference>
<dbReference type="FunFam" id="3.30.160.60:FF:002343">
    <property type="entry name" value="Zinc finger protein 33A"/>
    <property type="match status" value="1"/>
</dbReference>
<feature type="compositionally biased region" description="Acidic residues" evidence="12">
    <location>
        <begin position="548"/>
        <end position="559"/>
    </location>
</feature>
<keyword evidence="15" id="KW-1185">Reference proteome</keyword>
<accession>A0A3P8SWY6</accession>
<organism evidence="14 15">
    <name type="scientific">Amphiprion percula</name>
    <name type="common">Orange clownfish</name>
    <name type="synonym">Lutjanus percula</name>
    <dbReference type="NCBI Taxonomy" id="161767"/>
    <lineage>
        <taxon>Eukaryota</taxon>
        <taxon>Metazoa</taxon>
        <taxon>Chordata</taxon>
        <taxon>Craniata</taxon>
        <taxon>Vertebrata</taxon>
        <taxon>Euteleostomi</taxon>
        <taxon>Actinopterygii</taxon>
        <taxon>Neopterygii</taxon>
        <taxon>Teleostei</taxon>
        <taxon>Neoteleostei</taxon>
        <taxon>Acanthomorphata</taxon>
        <taxon>Ovalentaria</taxon>
        <taxon>Pomacentridae</taxon>
        <taxon>Amphiprion</taxon>
    </lineage>
</organism>
<dbReference type="OMA" id="SHECGPD"/>
<evidence type="ECO:0000256" key="3">
    <source>
        <dbReference type="ARBA" id="ARBA00022723"/>
    </source>
</evidence>
<keyword evidence="9" id="KW-0804">Transcription</keyword>
<feature type="domain" description="C2H2-type" evidence="13">
    <location>
        <begin position="684"/>
        <end position="711"/>
    </location>
</feature>
<evidence type="ECO:0000256" key="5">
    <source>
        <dbReference type="ARBA" id="ARBA00022771"/>
    </source>
</evidence>
<evidence type="ECO:0000256" key="11">
    <source>
        <dbReference type="PROSITE-ProRule" id="PRU00042"/>
    </source>
</evidence>
<feature type="domain" description="C2H2-type" evidence="13">
    <location>
        <begin position="299"/>
        <end position="326"/>
    </location>
</feature>
<feature type="domain" description="C2H2-type" evidence="13">
    <location>
        <begin position="768"/>
        <end position="795"/>
    </location>
</feature>
<evidence type="ECO:0000256" key="1">
    <source>
        <dbReference type="ARBA" id="ARBA00004123"/>
    </source>
</evidence>
<keyword evidence="6" id="KW-0862">Zinc</keyword>
<keyword evidence="3" id="KW-0479">Metal-binding</keyword>
<dbReference type="FunFam" id="3.30.160.60:FF:000733">
    <property type="entry name" value="Zinc finger protein 236 variant"/>
    <property type="match status" value="1"/>
</dbReference>
<dbReference type="GeneTree" id="ENSGT00950000183052"/>
<feature type="domain" description="C2H2-type" evidence="13">
    <location>
        <begin position="215"/>
        <end position="242"/>
    </location>
</feature>
<dbReference type="Ensembl" id="ENSAPET00000017558.1">
    <property type="protein sequence ID" value="ENSAPEP00000017079.1"/>
    <property type="gene ID" value="ENSAPEG00000012229.1"/>
</dbReference>
<feature type="compositionally biased region" description="Polar residues" evidence="12">
    <location>
        <begin position="145"/>
        <end position="159"/>
    </location>
</feature>
<evidence type="ECO:0000256" key="10">
    <source>
        <dbReference type="ARBA" id="ARBA00023242"/>
    </source>
</evidence>
<comment type="subcellular location">
    <subcellularLocation>
        <location evidence="1">Nucleus</location>
    </subcellularLocation>
</comment>
<dbReference type="Pfam" id="PF00096">
    <property type="entry name" value="zf-C2H2"/>
    <property type="match status" value="7"/>
</dbReference>
<protein>
    <recommendedName>
        <fullName evidence="13">C2H2-type domain-containing protein</fullName>
    </recommendedName>
</protein>
<feature type="compositionally biased region" description="Basic and acidic residues" evidence="12">
    <location>
        <begin position="362"/>
        <end position="372"/>
    </location>
</feature>
<feature type="domain" description="C2H2-type" evidence="13">
    <location>
        <begin position="656"/>
        <end position="683"/>
    </location>
</feature>
<feature type="region of interest" description="Disordered" evidence="12">
    <location>
        <begin position="348"/>
        <end position="403"/>
    </location>
</feature>
<dbReference type="GO" id="GO:0005634">
    <property type="term" value="C:nucleus"/>
    <property type="evidence" value="ECO:0007669"/>
    <property type="project" value="UniProtKB-SubCell"/>
</dbReference>
<feature type="compositionally biased region" description="Basic and acidic residues" evidence="12">
    <location>
        <begin position="124"/>
        <end position="144"/>
    </location>
</feature>
<dbReference type="STRING" id="161767.ENSAPEP00000017079"/>
<dbReference type="Pfam" id="PF13465">
    <property type="entry name" value="zf-H2C2_2"/>
    <property type="match status" value="1"/>
</dbReference>
<dbReference type="FunFam" id="3.30.160.60:FF:002104">
    <property type="entry name" value="Si:ch211-266d19.4"/>
    <property type="match status" value="1"/>
</dbReference>
<keyword evidence="10" id="KW-0539">Nucleus</keyword>
<dbReference type="InterPro" id="IPR013087">
    <property type="entry name" value="Znf_C2H2_type"/>
</dbReference>
<dbReference type="AlphaFoldDB" id="A0A3P8SWY6"/>
<dbReference type="FunFam" id="3.30.160.60:FF:001480">
    <property type="entry name" value="Si:cabz01071911.3"/>
    <property type="match status" value="1"/>
</dbReference>
<feature type="compositionally biased region" description="Acidic residues" evidence="12">
    <location>
        <begin position="161"/>
        <end position="180"/>
    </location>
</feature>
<dbReference type="Gene3D" id="3.30.160.60">
    <property type="entry name" value="Classic Zinc Finger"/>
    <property type="match status" value="11"/>
</dbReference>
<sequence length="843" mass="95654">MNQVDSVQQQRTGSVCLEEKVQKKRLHHPQDVVLKQTSDVQQLLVIKEETPDEWSPNLDQQNPETFHVKEEQEELCTSQEETDRLTFTAVSVKSEDDEEKPQSSQLHQSKYQAEPPTSNSAKQMKTESDGKDCGGPEPDEKPDTNTHIQPNTDGKSTDYSEIIDNDDEEEEEELEEDDWQEPLSDFGPETEDGDTGVFRSGVNTNVGSNGDKKTFGCSECGKQFLHKRSLWRHMKCRLGKTLSGCSVYRKYLEVRQNADSYVRDHTGKKLYECDFCGQRFTRQYNLNRHKRVHTGEKPFFCQVCSKTFSRPEDLKPHMRAHTGEKPFKCSVCGKGFSHKFHMKRHMSVHSGEKAVNGGKKCKSQESLERHGEVVGLSLNSPPATAKPEEKLDTECPGSHQSQEDINQTAVLPADVQQLLVVKEEVSHECGPDLDQEDPESLHIKEEQEELWTSQEGEQLNDQEETDISSFPFTAVPVKSEDDEEKPQPSQLHQSQNEDNKEEEPPTSSSATLMKTEGYGEDYGGPEPVRSTVPNGHLERNTDEKDSSETDVSDNDEDDMQELVSDSGVATEDNENSDWTPVAGANTLKSLQNKRSLQRHRTCLVKKKCFQVKQNVDSVLKNHTGEKSFDCGVFVKQIRHQYSFKSHIRNHTGKKQFVCGICSETFTQQKNLKRHMRVHTGEKPYSCHVCAKRFTQQGVLKRHLRVHSGEKPFGCDFCGKRFTQQGVVKRHMRVHTGEKPYSCDLCGKNFVHHHDLKIHIRAHSGEKQFNCGVCGTRFTQHGSLKRHMRIHTGEKPFVCNVCGKAFTQQGSLNRHLRNHTGVETVHVPTASSLENESGTEVRIL</sequence>
<evidence type="ECO:0000256" key="2">
    <source>
        <dbReference type="ARBA" id="ARBA00006991"/>
    </source>
</evidence>
<evidence type="ECO:0000256" key="12">
    <source>
        <dbReference type="SAM" id="MobiDB-lite"/>
    </source>
</evidence>
<feature type="domain" description="C2H2-type" evidence="13">
    <location>
        <begin position="796"/>
        <end position="823"/>
    </location>
</feature>
<dbReference type="Proteomes" id="UP000265080">
    <property type="component" value="Chromosome 19"/>
</dbReference>
<dbReference type="PANTHER" id="PTHR24388:SF104">
    <property type="entry name" value="AT-RICH BINDING PROTEIN-RELATED"/>
    <property type="match status" value="1"/>
</dbReference>
<feature type="compositionally biased region" description="Polar residues" evidence="12">
    <location>
        <begin position="487"/>
        <end position="496"/>
    </location>
</feature>
<dbReference type="FunFam" id="3.30.160.60:FF:000624">
    <property type="entry name" value="zinc finger protein 697"/>
    <property type="match status" value="1"/>
</dbReference>
<feature type="compositionally biased region" description="Basic and acidic residues" evidence="12">
    <location>
        <begin position="536"/>
        <end position="547"/>
    </location>
</feature>
<evidence type="ECO:0000256" key="6">
    <source>
        <dbReference type="ARBA" id="ARBA00022833"/>
    </source>
</evidence>
<dbReference type="PROSITE" id="PS00028">
    <property type="entry name" value="ZINC_FINGER_C2H2_1"/>
    <property type="match status" value="9"/>
</dbReference>
<dbReference type="GO" id="GO:0000978">
    <property type="term" value="F:RNA polymerase II cis-regulatory region sequence-specific DNA binding"/>
    <property type="evidence" value="ECO:0007669"/>
    <property type="project" value="TreeGrafter"/>
</dbReference>
<keyword evidence="7" id="KW-0805">Transcription regulation</keyword>
<feature type="domain" description="C2H2-type" evidence="13">
    <location>
        <begin position="740"/>
        <end position="767"/>
    </location>
</feature>
<evidence type="ECO:0000256" key="9">
    <source>
        <dbReference type="ARBA" id="ARBA00023163"/>
    </source>
</evidence>
<evidence type="ECO:0000256" key="7">
    <source>
        <dbReference type="ARBA" id="ARBA00023015"/>
    </source>
</evidence>
<dbReference type="GO" id="GO:0000122">
    <property type="term" value="P:negative regulation of transcription by RNA polymerase II"/>
    <property type="evidence" value="ECO:0007669"/>
    <property type="project" value="UniProtKB-ARBA"/>
</dbReference>
<name>A0A3P8SWY6_AMPPE</name>
<dbReference type="FunFam" id="3.30.160.60:FF:001573">
    <property type="entry name" value="Zinc finger protein 407"/>
    <property type="match status" value="1"/>
</dbReference>
<feature type="domain" description="C2H2-type" evidence="13">
    <location>
        <begin position="712"/>
        <end position="739"/>
    </location>
</feature>
<dbReference type="FunFam" id="3.30.160.60:FF:000264">
    <property type="entry name" value="Zinc finger protein 236"/>
    <property type="match status" value="1"/>
</dbReference>
<evidence type="ECO:0000313" key="15">
    <source>
        <dbReference type="Proteomes" id="UP000265080"/>
    </source>
</evidence>
<dbReference type="FunFam" id="3.30.160.60:FF:000260">
    <property type="entry name" value="Spalt-like transcription factor 1"/>
    <property type="match status" value="1"/>
</dbReference>
<feature type="region of interest" description="Disordered" evidence="12">
    <location>
        <begin position="48"/>
        <end position="205"/>
    </location>
</feature>
<evidence type="ECO:0000256" key="4">
    <source>
        <dbReference type="ARBA" id="ARBA00022737"/>
    </source>
</evidence>
<feature type="domain" description="C2H2-type" evidence="13">
    <location>
        <begin position="327"/>
        <end position="354"/>
    </location>
</feature>
<dbReference type="FunFam" id="3.30.160.60:FF:000912">
    <property type="entry name" value="Zinc finger protein 660"/>
    <property type="match status" value="1"/>
</dbReference>
<evidence type="ECO:0000313" key="14">
    <source>
        <dbReference type="Ensembl" id="ENSAPEP00000017079.1"/>
    </source>
</evidence>
<keyword evidence="4" id="KW-0677">Repeat</keyword>
<dbReference type="PANTHER" id="PTHR24388">
    <property type="entry name" value="ZINC FINGER PROTEIN"/>
    <property type="match status" value="1"/>
</dbReference>
<reference evidence="14" key="2">
    <citation type="submission" date="2025-08" db="UniProtKB">
        <authorList>
            <consortium name="Ensembl"/>
        </authorList>
    </citation>
    <scope>IDENTIFICATION</scope>
</reference>
<feature type="region of interest" description="Disordered" evidence="12">
    <location>
        <begin position="448"/>
        <end position="559"/>
    </location>
</feature>
<keyword evidence="5 11" id="KW-0863">Zinc-finger</keyword>
<reference evidence="14" key="3">
    <citation type="submission" date="2025-09" db="UniProtKB">
        <authorList>
            <consortium name="Ensembl"/>
        </authorList>
    </citation>
    <scope>IDENTIFICATION</scope>
</reference>
<dbReference type="SMART" id="SM00355">
    <property type="entry name" value="ZnF_C2H2"/>
    <property type="match status" value="10"/>
</dbReference>
<proteinExistence type="inferred from homology"/>
<feature type="compositionally biased region" description="Polar residues" evidence="12">
    <location>
        <begin position="102"/>
        <end position="123"/>
    </location>
</feature>
<dbReference type="PROSITE" id="PS50157">
    <property type="entry name" value="ZINC_FINGER_C2H2_2"/>
    <property type="match status" value="10"/>
</dbReference>
<evidence type="ECO:0000259" key="13">
    <source>
        <dbReference type="PROSITE" id="PS50157"/>
    </source>
</evidence>
<dbReference type="GO" id="GO:0045595">
    <property type="term" value="P:regulation of cell differentiation"/>
    <property type="evidence" value="ECO:0007669"/>
    <property type="project" value="UniProtKB-ARBA"/>
</dbReference>
<dbReference type="GO" id="GO:0000981">
    <property type="term" value="F:DNA-binding transcription factor activity, RNA polymerase II-specific"/>
    <property type="evidence" value="ECO:0007669"/>
    <property type="project" value="TreeGrafter"/>
</dbReference>
<keyword evidence="8" id="KW-0238">DNA-binding</keyword>
<dbReference type="SUPFAM" id="SSF57667">
    <property type="entry name" value="beta-beta-alpha zinc fingers"/>
    <property type="match status" value="7"/>
</dbReference>
<feature type="domain" description="C2H2-type" evidence="13">
    <location>
        <begin position="271"/>
        <end position="298"/>
    </location>
</feature>
<dbReference type="GO" id="GO:0008270">
    <property type="term" value="F:zinc ion binding"/>
    <property type="evidence" value="ECO:0007669"/>
    <property type="project" value="UniProtKB-KW"/>
</dbReference>
<dbReference type="InterPro" id="IPR036236">
    <property type="entry name" value="Znf_C2H2_sf"/>
</dbReference>
<comment type="similarity">
    <text evidence="2">Belongs to the krueppel C2H2-type zinc-finger protein family.</text>
</comment>
<evidence type="ECO:0000256" key="8">
    <source>
        <dbReference type="ARBA" id="ARBA00023125"/>
    </source>
</evidence>